<dbReference type="RefSeq" id="WP_186888595.1">
    <property type="nucleotide sequence ID" value="NZ_JACONZ010000004.1"/>
</dbReference>
<accession>A0A923REE7</accession>
<dbReference type="Pfam" id="PF12646">
    <property type="entry name" value="DUF3783"/>
    <property type="match status" value="1"/>
</dbReference>
<proteinExistence type="predicted"/>
<sequence>MKARIQSGTVLLYGYENAPERAELEQLFRSERATVRLAGRAASGETLGALLGLPGHPPTGAPPEQTPEEKALIFYAFSDAALDRLLDGLRARGLAAGALKAVVTAHNRGWTLAALLAELCREREEFSQERGDAAE</sequence>
<name>A0A923REE7_9FIRM</name>
<evidence type="ECO:0000313" key="1">
    <source>
        <dbReference type="EMBL" id="MBC5582255.1"/>
    </source>
</evidence>
<dbReference type="AlphaFoldDB" id="A0A923REE7"/>
<keyword evidence="2" id="KW-1185">Reference proteome</keyword>
<dbReference type="EMBL" id="JACONZ010000004">
    <property type="protein sequence ID" value="MBC5582255.1"/>
    <property type="molecule type" value="Genomic_DNA"/>
</dbReference>
<reference evidence="1" key="1">
    <citation type="submission" date="2020-08" db="EMBL/GenBank/DDBJ databases">
        <title>Genome public.</title>
        <authorList>
            <person name="Liu C."/>
            <person name="Sun Q."/>
        </authorList>
    </citation>
    <scope>NUCLEOTIDE SEQUENCE</scope>
    <source>
        <strain evidence="1">BX8</strain>
    </source>
</reference>
<gene>
    <name evidence="1" type="ORF">H8S23_12125</name>
</gene>
<evidence type="ECO:0000313" key="2">
    <source>
        <dbReference type="Proteomes" id="UP000659630"/>
    </source>
</evidence>
<organism evidence="1 2">
    <name type="scientific">Anaerofilum hominis</name>
    <dbReference type="NCBI Taxonomy" id="2763016"/>
    <lineage>
        <taxon>Bacteria</taxon>
        <taxon>Bacillati</taxon>
        <taxon>Bacillota</taxon>
        <taxon>Clostridia</taxon>
        <taxon>Eubacteriales</taxon>
        <taxon>Oscillospiraceae</taxon>
        <taxon>Anaerofilum</taxon>
    </lineage>
</organism>
<comment type="caution">
    <text evidence="1">The sequence shown here is derived from an EMBL/GenBank/DDBJ whole genome shotgun (WGS) entry which is preliminary data.</text>
</comment>
<protein>
    <submittedName>
        <fullName evidence="1">DUF3783 domain-containing protein</fullName>
    </submittedName>
</protein>
<dbReference type="Proteomes" id="UP000659630">
    <property type="component" value="Unassembled WGS sequence"/>
</dbReference>
<dbReference type="InterPro" id="IPR016621">
    <property type="entry name" value="UCP014543"/>
</dbReference>